<dbReference type="InterPro" id="IPR052907">
    <property type="entry name" value="Beta-lactamase/esterase"/>
</dbReference>
<dbReference type="EMBL" id="JAKKPZ010000027">
    <property type="protein sequence ID" value="KAI1710237.1"/>
    <property type="molecule type" value="Genomic_DNA"/>
</dbReference>
<protein>
    <submittedName>
        <fullName evidence="4">Beta-lactamase domain-containing protein</fullName>
    </submittedName>
</protein>
<feature type="domain" description="Beta-lactamase-related" evidence="3">
    <location>
        <begin position="169"/>
        <end position="522"/>
    </location>
</feature>
<feature type="region of interest" description="Disordered" evidence="1">
    <location>
        <begin position="1"/>
        <end position="22"/>
    </location>
</feature>
<dbReference type="AlphaFoldDB" id="A0AAD4MY62"/>
<dbReference type="InterPro" id="IPR012338">
    <property type="entry name" value="Beta-lactam/transpept-like"/>
</dbReference>
<dbReference type="Gene3D" id="3.40.710.10">
    <property type="entry name" value="DD-peptidase/beta-lactamase superfamily"/>
    <property type="match status" value="1"/>
</dbReference>
<accession>A0AAD4MY62</accession>
<organism evidence="4 5">
    <name type="scientific">Ditylenchus destructor</name>
    <dbReference type="NCBI Taxonomy" id="166010"/>
    <lineage>
        <taxon>Eukaryota</taxon>
        <taxon>Metazoa</taxon>
        <taxon>Ecdysozoa</taxon>
        <taxon>Nematoda</taxon>
        <taxon>Chromadorea</taxon>
        <taxon>Rhabditida</taxon>
        <taxon>Tylenchina</taxon>
        <taxon>Tylenchomorpha</taxon>
        <taxon>Sphaerularioidea</taxon>
        <taxon>Anguinidae</taxon>
        <taxon>Anguininae</taxon>
        <taxon>Ditylenchus</taxon>
    </lineage>
</organism>
<dbReference type="Proteomes" id="UP001201812">
    <property type="component" value="Unassembled WGS sequence"/>
</dbReference>
<sequence length="544" mass="60905">MFVDMVTRPTAHRISSSSSSDGDSLTILIHMRLCAICPLITTTFPVFYFITTTGLSLCPGQISALMTIGLLSITLFNPLTTIACFRCYRQIAIRIVTCGRYDSQNREATVSIQQKVHAVPRLLHSQQAAMLSFFSFIFFSTLFAISKSVALNSDVGGYTSRKFGSVRESFRNLLAKEREGLALAAYVNGELVVDLWDGFADSSASRKWREDTMTCVYAVSKLFGYLVVAKLVSDGRLRYEEKVVKYWPEFGQHGKDVLTVEDLVNHKAGLIGFSEVITIEDVNDLEKLSKIIEQSKPYWKPGSAVGYHATTLGFILDQLVRRVDSKQRTVARFYHDEIRGKETEFYIGLPKEQFHRFARITTPSKNENFLSRFRHPLTQIQAFIVSQFNTENQKLVRVIDNAVPFLSVDKNEIFYNDPDILAIGNIASTGVGSARGVAKAVLEAFNNNIISPEMTQLWSQPTVEVVDIVNGSTILQGHGFLYYPHPVYDKKYLITGVGHGGQVGLIDTENNISIALIRNGHRSSFLETLYDLPSQIIRIALSSE</sequence>
<feature type="transmembrane region" description="Helical" evidence="2">
    <location>
        <begin position="33"/>
        <end position="50"/>
    </location>
</feature>
<proteinExistence type="predicted"/>
<evidence type="ECO:0000313" key="4">
    <source>
        <dbReference type="EMBL" id="KAI1710237.1"/>
    </source>
</evidence>
<dbReference type="PANTHER" id="PTHR43319:SF7">
    <property type="entry name" value="BETA-LACTAMASE-RELATED DOMAIN-CONTAINING PROTEIN"/>
    <property type="match status" value="1"/>
</dbReference>
<evidence type="ECO:0000259" key="3">
    <source>
        <dbReference type="Pfam" id="PF00144"/>
    </source>
</evidence>
<keyword evidence="2" id="KW-0472">Membrane</keyword>
<dbReference type="InterPro" id="IPR001466">
    <property type="entry name" value="Beta-lactam-related"/>
</dbReference>
<dbReference type="SUPFAM" id="SSF56601">
    <property type="entry name" value="beta-lactamase/transpeptidase-like"/>
    <property type="match status" value="1"/>
</dbReference>
<keyword evidence="2" id="KW-1133">Transmembrane helix</keyword>
<dbReference type="PANTHER" id="PTHR43319">
    <property type="entry name" value="BETA-LACTAMASE-RELATED"/>
    <property type="match status" value="1"/>
</dbReference>
<evidence type="ECO:0000256" key="1">
    <source>
        <dbReference type="SAM" id="MobiDB-lite"/>
    </source>
</evidence>
<feature type="transmembrane region" description="Helical" evidence="2">
    <location>
        <begin position="128"/>
        <end position="145"/>
    </location>
</feature>
<keyword evidence="5" id="KW-1185">Reference proteome</keyword>
<name>A0AAD4MY62_9BILA</name>
<feature type="transmembrane region" description="Helical" evidence="2">
    <location>
        <begin position="62"/>
        <end position="85"/>
    </location>
</feature>
<keyword evidence="2" id="KW-0812">Transmembrane</keyword>
<evidence type="ECO:0000313" key="5">
    <source>
        <dbReference type="Proteomes" id="UP001201812"/>
    </source>
</evidence>
<reference evidence="4" key="1">
    <citation type="submission" date="2022-01" db="EMBL/GenBank/DDBJ databases">
        <title>Genome Sequence Resource for Two Populations of Ditylenchus destructor, the Migratory Endoparasitic Phytonematode.</title>
        <authorList>
            <person name="Zhang H."/>
            <person name="Lin R."/>
            <person name="Xie B."/>
        </authorList>
    </citation>
    <scope>NUCLEOTIDE SEQUENCE</scope>
    <source>
        <strain evidence="4">BazhouSP</strain>
    </source>
</reference>
<comment type="caution">
    <text evidence="4">The sequence shown here is derived from an EMBL/GenBank/DDBJ whole genome shotgun (WGS) entry which is preliminary data.</text>
</comment>
<dbReference type="Pfam" id="PF00144">
    <property type="entry name" value="Beta-lactamase"/>
    <property type="match status" value="1"/>
</dbReference>
<gene>
    <name evidence="4" type="ORF">DdX_10920</name>
</gene>
<evidence type="ECO:0000256" key="2">
    <source>
        <dbReference type="SAM" id="Phobius"/>
    </source>
</evidence>